<organism evidence="2 3">
    <name type="scientific">Mesorhizobium denitrificans</name>
    <dbReference type="NCBI Taxonomy" id="2294114"/>
    <lineage>
        <taxon>Bacteria</taxon>
        <taxon>Pseudomonadati</taxon>
        <taxon>Pseudomonadota</taxon>
        <taxon>Alphaproteobacteria</taxon>
        <taxon>Hyphomicrobiales</taxon>
        <taxon>Phyllobacteriaceae</taxon>
        <taxon>Mesorhizobium</taxon>
    </lineage>
</organism>
<dbReference type="Proteomes" id="UP000262379">
    <property type="component" value="Unassembled WGS sequence"/>
</dbReference>
<dbReference type="InterPro" id="IPR011201">
    <property type="entry name" value="Zinc-ribbon_6_bact"/>
</dbReference>
<feature type="domain" description="Zinc-ribbon" evidence="1">
    <location>
        <begin position="3"/>
        <end position="93"/>
    </location>
</feature>
<dbReference type="EMBL" id="QURN01000004">
    <property type="protein sequence ID" value="RFC68429.1"/>
    <property type="molecule type" value="Genomic_DNA"/>
</dbReference>
<dbReference type="Pfam" id="PF10005">
    <property type="entry name" value="Zn_ribbon_DZR_6"/>
    <property type="match status" value="1"/>
</dbReference>
<dbReference type="Pfam" id="PF15887">
    <property type="entry name" value="Peptidase_Mx"/>
    <property type="match status" value="1"/>
</dbReference>
<gene>
    <name evidence="2" type="ORF">DY251_05495</name>
</gene>
<evidence type="ECO:0000313" key="2">
    <source>
        <dbReference type="EMBL" id="RFC68429.1"/>
    </source>
</evidence>
<dbReference type="InterPro" id="IPR031321">
    <property type="entry name" value="UCP012641"/>
</dbReference>
<accession>A0A371XGS1</accession>
<protein>
    <recommendedName>
        <fullName evidence="1">Zinc-ribbon domain-containing protein</fullName>
    </recommendedName>
</protein>
<keyword evidence="3" id="KW-1185">Reference proteome</keyword>
<reference evidence="3" key="1">
    <citation type="submission" date="2018-08" db="EMBL/GenBank/DDBJ databases">
        <authorList>
            <person name="Im W.T."/>
        </authorList>
    </citation>
    <scope>NUCLEOTIDE SEQUENCE [LARGE SCALE GENOMIC DNA]</scope>
    <source>
        <strain evidence="3">LA-28</strain>
    </source>
</reference>
<dbReference type="PIRSF" id="PIRSF012641">
    <property type="entry name" value="UCP012641"/>
    <property type="match status" value="1"/>
</dbReference>
<proteinExistence type="predicted"/>
<name>A0A371XGS1_9HYPH</name>
<comment type="caution">
    <text evidence="2">The sequence shown here is derived from an EMBL/GenBank/DDBJ whole genome shotgun (WGS) entry which is preliminary data.</text>
</comment>
<dbReference type="Gene3D" id="3.40.390.70">
    <property type="match status" value="1"/>
</dbReference>
<dbReference type="RefSeq" id="WP_116622865.1">
    <property type="nucleotide sequence ID" value="NZ_QURN01000004.1"/>
</dbReference>
<evidence type="ECO:0000259" key="1">
    <source>
        <dbReference type="Pfam" id="PF10005"/>
    </source>
</evidence>
<evidence type="ECO:0000313" key="3">
    <source>
        <dbReference type="Proteomes" id="UP000262379"/>
    </source>
</evidence>
<sequence length="351" mass="39943">MRLFQCQNCGNVLYFENSYCEQCGKQIGYLPDKGQMTAVDPDGPNWIALADPHSRYRFCANWEQSACNWLTHADSGEIYCRACRHNRTIPDISTPEHYRDWRKIEAAKRRLFYSLIRLDLPLPTPASGEPEPLVFDFLADAPDGSTKIMTGHDSGVITISLNEADDAKREAARTSMGEPYRAILGHFRHEVGHFYWDRLVRDGGQLESFRALFGDEGADYAEALQRHYQQGAPGDWRLSYVSAYATMHPWEDWAETWAHYLHIVDTLEMAASFGIETHPAVATEALATQITFDPYETEDVNVLINAWLPLSYASNSLNRCMGLPDLYPFVIPPKAVQKLGYIHDLIHRHAQ</sequence>
<dbReference type="AlphaFoldDB" id="A0A371XGS1"/>